<sequence length="213" mass="24587">VNIIILGSPGAGKGTQAQNIVNKFNLNQISTGDLLRNEIKNNTDLGKEIEKKISKGDFATDEIVHRLLKKVVTSPNIRNKIIFDGYPRNLNQAENLEIILNSDNQSINYILFLKVPRNIIEKRILERVTCEICNKSYNEFIDKIEIENHKCGSEYLKKRIDDNQEVLINRYDEYMKKTKPVLDFYSSRSYFHEIDGSQKIQAITNKIVQILTV</sequence>
<dbReference type="NCBIfam" id="NF001381">
    <property type="entry name" value="PRK00279.1-3"/>
    <property type="match status" value="1"/>
</dbReference>
<dbReference type="EMBL" id="UINC01139663">
    <property type="protein sequence ID" value="SVD26353.1"/>
    <property type="molecule type" value="Genomic_DNA"/>
</dbReference>
<dbReference type="PRINTS" id="PR00094">
    <property type="entry name" value="ADENYLTKNASE"/>
</dbReference>
<dbReference type="SUPFAM" id="SSF52540">
    <property type="entry name" value="P-loop containing nucleoside triphosphate hydrolases"/>
    <property type="match status" value="1"/>
</dbReference>
<protein>
    <recommendedName>
        <fullName evidence="5">Adenylate kinase active site lid domain-containing protein</fullName>
    </recommendedName>
</protein>
<keyword evidence="1" id="KW-0808">Transferase</keyword>
<keyword evidence="3" id="KW-0418">Kinase</keyword>
<dbReference type="GO" id="GO:0005524">
    <property type="term" value="F:ATP binding"/>
    <property type="evidence" value="ECO:0007669"/>
    <property type="project" value="InterPro"/>
</dbReference>
<evidence type="ECO:0000256" key="1">
    <source>
        <dbReference type="ARBA" id="ARBA00022679"/>
    </source>
</evidence>
<dbReference type="InterPro" id="IPR027417">
    <property type="entry name" value="P-loop_NTPase"/>
</dbReference>
<reference evidence="4" key="1">
    <citation type="submission" date="2018-05" db="EMBL/GenBank/DDBJ databases">
        <authorList>
            <person name="Lanie J.A."/>
            <person name="Ng W.-L."/>
            <person name="Kazmierczak K.M."/>
            <person name="Andrzejewski T.M."/>
            <person name="Davidsen T.M."/>
            <person name="Wayne K.J."/>
            <person name="Tettelin H."/>
            <person name="Glass J.I."/>
            <person name="Rusch D."/>
            <person name="Podicherti R."/>
            <person name="Tsui H.-C.T."/>
            <person name="Winkler M.E."/>
        </authorList>
    </citation>
    <scope>NUCLEOTIDE SEQUENCE</scope>
</reference>
<dbReference type="Gene3D" id="3.40.50.300">
    <property type="entry name" value="P-loop containing nucleotide triphosphate hydrolases"/>
    <property type="match status" value="1"/>
</dbReference>
<evidence type="ECO:0000313" key="4">
    <source>
        <dbReference type="EMBL" id="SVD26353.1"/>
    </source>
</evidence>
<feature type="non-terminal residue" evidence="4">
    <location>
        <position position="1"/>
    </location>
</feature>
<name>A0A382TWH9_9ZZZZ</name>
<dbReference type="HAMAP" id="MF_00235">
    <property type="entry name" value="Adenylate_kinase_Adk"/>
    <property type="match status" value="1"/>
</dbReference>
<evidence type="ECO:0000256" key="3">
    <source>
        <dbReference type="ARBA" id="ARBA00022777"/>
    </source>
</evidence>
<dbReference type="InterPro" id="IPR000850">
    <property type="entry name" value="Adenylat/UMP-CMP_kin"/>
</dbReference>
<organism evidence="4">
    <name type="scientific">marine metagenome</name>
    <dbReference type="NCBI Taxonomy" id="408172"/>
    <lineage>
        <taxon>unclassified sequences</taxon>
        <taxon>metagenomes</taxon>
        <taxon>ecological metagenomes</taxon>
    </lineage>
</organism>
<dbReference type="InterPro" id="IPR033690">
    <property type="entry name" value="Adenylat_kinase_CS"/>
</dbReference>
<dbReference type="NCBIfam" id="TIGR01351">
    <property type="entry name" value="adk"/>
    <property type="match status" value="1"/>
</dbReference>
<proteinExistence type="inferred from homology"/>
<accession>A0A382TWH9</accession>
<dbReference type="GO" id="GO:0004017">
    <property type="term" value="F:AMP kinase activity"/>
    <property type="evidence" value="ECO:0007669"/>
    <property type="project" value="InterPro"/>
</dbReference>
<dbReference type="CDD" id="cd01428">
    <property type="entry name" value="ADK"/>
    <property type="match status" value="1"/>
</dbReference>
<dbReference type="AlphaFoldDB" id="A0A382TWH9"/>
<dbReference type="InterPro" id="IPR006259">
    <property type="entry name" value="Adenyl_kin_sub"/>
</dbReference>
<gene>
    <name evidence="4" type="ORF">METZ01_LOCUS379207</name>
</gene>
<evidence type="ECO:0008006" key="5">
    <source>
        <dbReference type="Google" id="ProtNLM"/>
    </source>
</evidence>
<evidence type="ECO:0000256" key="2">
    <source>
        <dbReference type="ARBA" id="ARBA00022741"/>
    </source>
</evidence>
<dbReference type="PANTHER" id="PTHR23359">
    <property type="entry name" value="NUCLEOTIDE KINASE"/>
    <property type="match status" value="1"/>
</dbReference>
<dbReference type="Pfam" id="PF00406">
    <property type="entry name" value="ADK"/>
    <property type="match status" value="1"/>
</dbReference>
<dbReference type="PROSITE" id="PS00113">
    <property type="entry name" value="ADENYLATE_KINASE"/>
    <property type="match status" value="1"/>
</dbReference>
<keyword evidence="2" id="KW-0547">Nucleotide-binding</keyword>